<reference evidence="3 4" key="1">
    <citation type="submission" date="2020-04" db="EMBL/GenBank/DDBJ databases">
        <title>Knoellia sp. isolate from air conditioner.</title>
        <authorList>
            <person name="Chea S."/>
            <person name="Kim D.-U."/>
        </authorList>
    </citation>
    <scope>NUCLEOTIDE SEQUENCE [LARGE SCALE GENOMIC DNA]</scope>
    <source>
        <strain evidence="3 4">DB2414S</strain>
    </source>
</reference>
<dbReference type="EMBL" id="JABEPQ010000002">
    <property type="protein sequence ID" value="NNM46698.1"/>
    <property type="molecule type" value="Genomic_DNA"/>
</dbReference>
<name>A0A849HH09_9MICO</name>
<feature type="signal peptide" evidence="2">
    <location>
        <begin position="1"/>
        <end position="35"/>
    </location>
</feature>
<dbReference type="PROSITE" id="PS51257">
    <property type="entry name" value="PROKAR_LIPOPROTEIN"/>
    <property type="match status" value="1"/>
</dbReference>
<proteinExistence type="predicted"/>
<feature type="chain" id="PRO_5032675971" description="PknH-like extracellular domain-containing protein" evidence="2">
    <location>
        <begin position="36"/>
        <end position="259"/>
    </location>
</feature>
<protein>
    <recommendedName>
        <fullName evidence="5">PknH-like extracellular domain-containing protein</fullName>
    </recommendedName>
</protein>
<feature type="region of interest" description="Disordered" evidence="1">
    <location>
        <begin position="32"/>
        <end position="91"/>
    </location>
</feature>
<evidence type="ECO:0000256" key="1">
    <source>
        <dbReference type="SAM" id="MobiDB-lite"/>
    </source>
</evidence>
<dbReference type="AlphaFoldDB" id="A0A849HH09"/>
<evidence type="ECO:0000313" key="3">
    <source>
        <dbReference type="EMBL" id="NNM46698.1"/>
    </source>
</evidence>
<evidence type="ECO:0000256" key="2">
    <source>
        <dbReference type="SAM" id="SignalP"/>
    </source>
</evidence>
<accession>A0A849HH09</accession>
<dbReference type="RefSeq" id="WP_171243766.1">
    <property type="nucleotide sequence ID" value="NZ_JABEPQ010000002.1"/>
</dbReference>
<gene>
    <name evidence="3" type="ORF">HJG52_11855</name>
</gene>
<evidence type="ECO:0008006" key="5">
    <source>
        <dbReference type="Google" id="ProtNLM"/>
    </source>
</evidence>
<feature type="compositionally biased region" description="Low complexity" evidence="1">
    <location>
        <begin position="32"/>
        <end position="68"/>
    </location>
</feature>
<organism evidence="3 4">
    <name type="scientific">Knoellia koreensis</name>
    <dbReference type="NCBI Taxonomy" id="2730921"/>
    <lineage>
        <taxon>Bacteria</taxon>
        <taxon>Bacillati</taxon>
        <taxon>Actinomycetota</taxon>
        <taxon>Actinomycetes</taxon>
        <taxon>Micrococcales</taxon>
        <taxon>Intrasporangiaceae</taxon>
        <taxon>Knoellia</taxon>
    </lineage>
</organism>
<sequence length="259" mass="26551">MRRLRHRTTRHTRRTAGVGATLAALALMTAGCSSGSDTAGSPGTTSSTTTQSPSATPSTTTSAAPSPTEQVGPQVPSPSATVAPGDPAAGERGLQALLPEGAMKKVGFSYTNQPTAGVWAWYDACGGRLPSNAQIVGGAHARWTDSVSTIDQVVAYYPNDGAGEAVSQAEALTKCANWSFADGTKVTGVKPHKLDKVGGLSGQFSWCESIKAVTRCTAVVSAGNTVTRLWVLASPATEAEQTINTFATLASARILSQPS</sequence>
<keyword evidence="4" id="KW-1185">Reference proteome</keyword>
<comment type="caution">
    <text evidence="3">The sequence shown here is derived from an EMBL/GenBank/DDBJ whole genome shotgun (WGS) entry which is preliminary data.</text>
</comment>
<dbReference type="Proteomes" id="UP000588586">
    <property type="component" value="Unassembled WGS sequence"/>
</dbReference>
<keyword evidence="2" id="KW-0732">Signal</keyword>
<evidence type="ECO:0000313" key="4">
    <source>
        <dbReference type="Proteomes" id="UP000588586"/>
    </source>
</evidence>